<dbReference type="InterPro" id="IPR004821">
    <property type="entry name" value="Cyt_trans-like"/>
</dbReference>
<dbReference type="GO" id="GO:0016887">
    <property type="term" value="F:ATP hydrolysis activity"/>
    <property type="evidence" value="ECO:0007669"/>
    <property type="project" value="TreeGrafter"/>
</dbReference>
<sequence length="372" mass="42827">MKKDKVDINHQDILKIHESPYKLVIVSSGGGTNAISSLLEVPGASNTILESFIPYSRESLDNYLNKKPDYYCSLDTSLSMAARAFQRAKELMPNEKPKYLLGISVTASLITTYKKLGEHKFFISIQTESYTKTVSCYLKKDKRSRDEEENLVSGYILMLIKEACGMKYKKPEHDEDTEINFVQADNSWIKLINNKINYVSNQSSKPELIFPGTFNPLHAGHMEMRELAEKRTGMRVTFEICIENADKPPLTFYEIKKTLSQFSENDSWVMTKHGRFSEKANLFPNSVFIIGVDTLGRVVDEKFYRNRKDMIDHLGRFNDHNVNFLVFGRKVNRKFLTLKNIEVPEILKERLTGVDESVFRQDISSSSLRLEK</sequence>
<comment type="caution">
    <text evidence="2">The sequence shown here is derived from an EMBL/GenBank/DDBJ whole genome shotgun (WGS) entry which is preliminary data.</text>
</comment>
<dbReference type="SUPFAM" id="SSF52374">
    <property type="entry name" value="Nucleotidylyl transferase"/>
    <property type="match status" value="1"/>
</dbReference>
<dbReference type="EMBL" id="SHBM01000021">
    <property type="protein sequence ID" value="RZO17880.1"/>
    <property type="molecule type" value="Genomic_DNA"/>
</dbReference>
<dbReference type="InterPro" id="IPR036653">
    <property type="entry name" value="CinA-like_C"/>
</dbReference>
<dbReference type="Pfam" id="PF01467">
    <property type="entry name" value="CTP_transf_like"/>
    <property type="match status" value="1"/>
</dbReference>
<dbReference type="PANTHER" id="PTHR31285">
    <property type="entry name" value="NICOTINAMIDE MONONUCLEOTIDE ADENYLYLTRANSFERASE"/>
    <property type="match status" value="1"/>
</dbReference>
<evidence type="ECO:0000313" key="3">
    <source>
        <dbReference type="Proteomes" id="UP000318359"/>
    </source>
</evidence>
<accession>A0A520M9H0</accession>
<dbReference type="Gene3D" id="3.90.950.20">
    <property type="entry name" value="CinA-like"/>
    <property type="match status" value="1"/>
</dbReference>
<dbReference type="GO" id="GO:0005737">
    <property type="term" value="C:cytoplasm"/>
    <property type="evidence" value="ECO:0007669"/>
    <property type="project" value="TreeGrafter"/>
</dbReference>
<organism evidence="2 3">
    <name type="scientific">SAR86 cluster bacterium</name>
    <dbReference type="NCBI Taxonomy" id="2030880"/>
    <lineage>
        <taxon>Bacteria</taxon>
        <taxon>Pseudomonadati</taxon>
        <taxon>Pseudomonadota</taxon>
        <taxon>Gammaproteobacteria</taxon>
        <taxon>SAR86 cluster</taxon>
    </lineage>
</organism>
<reference evidence="2 3" key="1">
    <citation type="submission" date="2019-02" db="EMBL/GenBank/DDBJ databases">
        <title>Prokaryotic population dynamics and viral predation in marine succession experiment using metagenomics: the confinement effect.</title>
        <authorList>
            <person name="Haro-Moreno J.M."/>
            <person name="Rodriguez-Valera F."/>
            <person name="Lopez-Perez M."/>
        </authorList>
    </citation>
    <scope>NUCLEOTIDE SEQUENCE [LARGE SCALE GENOMIC DNA]</scope>
    <source>
        <strain evidence="2">MED-G167</strain>
    </source>
</reference>
<gene>
    <name evidence="2" type="ORF">EVB00_01855</name>
</gene>
<proteinExistence type="predicted"/>
<evidence type="ECO:0000259" key="1">
    <source>
        <dbReference type="Pfam" id="PF01467"/>
    </source>
</evidence>
<dbReference type="Proteomes" id="UP000318359">
    <property type="component" value="Unassembled WGS sequence"/>
</dbReference>
<dbReference type="GO" id="GO:0000309">
    <property type="term" value="F:nicotinamide-nucleotide adenylyltransferase activity"/>
    <property type="evidence" value="ECO:0007669"/>
    <property type="project" value="TreeGrafter"/>
</dbReference>
<dbReference type="Gene3D" id="3.40.50.620">
    <property type="entry name" value="HUPs"/>
    <property type="match status" value="1"/>
</dbReference>
<evidence type="ECO:0000313" key="2">
    <source>
        <dbReference type="EMBL" id="RZO17880.1"/>
    </source>
</evidence>
<dbReference type="AlphaFoldDB" id="A0A520M9H0"/>
<name>A0A520M9H0_9GAMM</name>
<keyword evidence="2" id="KW-0808">Transferase</keyword>
<dbReference type="PANTHER" id="PTHR31285:SF0">
    <property type="entry name" value="NICOTINAMIDE MONONUCLEOTIDE ADENYLYLTRANSFERASE"/>
    <property type="match status" value="1"/>
</dbReference>
<dbReference type="InterPro" id="IPR014729">
    <property type="entry name" value="Rossmann-like_a/b/a_fold"/>
</dbReference>
<feature type="domain" description="Cytidyltransferase-like" evidence="1">
    <location>
        <begin position="209"/>
        <end position="369"/>
    </location>
</feature>
<protein>
    <submittedName>
        <fullName evidence="2">Cytidylyltransferase</fullName>
    </submittedName>
</protein>
<keyword evidence="2" id="KW-0548">Nucleotidyltransferase</keyword>